<keyword evidence="2" id="KW-1185">Reference proteome</keyword>
<dbReference type="PATRIC" id="fig|121290.4.peg.1709"/>
<reference evidence="1 2" key="1">
    <citation type="submission" date="2015-10" db="EMBL/GenBank/DDBJ databases">
        <title>Transcriptomic analysis of a linuron degrading triple-species bacterial consortium.</title>
        <authorList>
            <person name="Albers P."/>
        </authorList>
    </citation>
    <scope>NUCLEOTIDE SEQUENCE [LARGE SCALE GENOMIC DNA]</scope>
    <source>
        <strain evidence="1 2">WDL6</strain>
    </source>
</reference>
<sequence length="93" mass="10303">MTVERAIVLLAEKSPSLVVVGDLAADGEPHQALAAIAQLRSQRFMGPIIVISNWLTQAYRARLFTAGVTDAFHKDDLCSDRISKALRRVRTRK</sequence>
<proteinExistence type="predicted"/>
<dbReference type="Proteomes" id="UP000059074">
    <property type="component" value="Unassembled WGS sequence"/>
</dbReference>
<dbReference type="InterPro" id="IPR011006">
    <property type="entry name" value="CheY-like_superfamily"/>
</dbReference>
<comment type="caution">
    <text evidence="1">The sequence shown here is derived from an EMBL/GenBank/DDBJ whole genome shotgun (WGS) entry which is preliminary data.</text>
</comment>
<organism evidence="1 2">
    <name type="scientific">Hyphomicrobium sulfonivorans</name>
    <dbReference type="NCBI Taxonomy" id="121290"/>
    <lineage>
        <taxon>Bacteria</taxon>
        <taxon>Pseudomonadati</taxon>
        <taxon>Pseudomonadota</taxon>
        <taxon>Alphaproteobacteria</taxon>
        <taxon>Hyphomicrobiales</taxon>
        <taxon>Hyphomicrobiaceae</taxon>
        <taxon>Hyphomicrobium</taxon>
    </lineage>
</organism>
<dbReference type="EMBL" id="LMTR01000030">
    <property type="protein sequence ID" value="KWT70617.1"/>
    <property type="molecule type" value="Genomic_DNA"/>
</dbReference>
<gene>
    <name evidence="1" type="ORF">APY04_0897</name>
</gene>
<dbReference type="Gene3D" id="3.40.50.2300">
    <property type="match status" value="1"/>
</dbReference>
<evidence type="ECO:0000313" key="2">
    <source>
        <dbReference type="Proteomes" id="UP000059074"/>
    </source>
</evidence>
<name>A0A120CXA1_HYPSL</name>
<evidence type="ECO:0000313" key="1">
    <source>
        <dbReference type="EMBL" id="KWT70617.1"/>
    </source>
</evidence>
<accession>A0A120CXA1</accession>
<protein>
    <recommendedName>
        <fullName evidence="3">Response regulatory domain-containing protein</fullName>
    </recommendedName>
</protein>
<dbReference type="AlphaFoldDB" id="A0A120CXA1"/>
<evidence type="ECO:0008006" key="3">
    <source>
        <dbReference type="Google" id="ProtNLM"/>
    </source>
</evidence>
<dbReference type="SUPFAM" id="SSF52172">
    <property type="entry name" value="CheY-like"/>
    <property type="match status" value="1"/>
</dbReference>